<dbReference type="Proteomes" id="UP001189429">
    <property type="component" value="Unassembled WGS sequence"/>
</dbReference>
<reference evidence="2" key="1">
    <citation type="submission" date="2023-10" db="EMBL/GenBank/DDBJ databases">
        <authorList>
            <person name="Chen Y."/>
            <person name="Shah S."/>
            <person name="Dougan E. K."/>
            <person name="Thang M."/>
            <person name="Chan C."/>
        </authorList>
    </citation>
    <scope>NUCLEOTIDE SEQUENCE [LARGE SCALE GENOMIC DNA]</scope>
</reference>
<comment type="caution">
    <text evidence="2">The sequence shown here is derived from an EMBL/GenBank/DDBJ whole genome shotgun (WGS) entry which is preliminary data.</text>
</comment>
<gene>
    <name evidence="2" type="ORF">PCOR1329_LOCUS41763</name>
</gene>
<evidence type="ECO:0000313" key="3">
    <source>
        <dbReference type="Proteomes" id="UP001189429"/>
    </source>
</evidence>
<dbReference type="EMBL" id="CAUYUJ010015022">
    <property type="protein sequence ID" value="CAK0848933.1"/>
    <property type="molecule type" value="Genomic_DNA"/>
</dbReference>
<feature type="region of interest" description="Disordered" evidence="1">
    <location>
        <begin position="130"/>
        <end position="168"/>
    </location>
</feature>
<evidence type="ECO:0000313" key="2">
    <source>
        <dbReference type="EMBL" id="CAK0848933.1"/>
    </source>
</evidence>
<feature type="non-terminal residue" evidence="2">
    <location>
        <position position="250"/>
    </location>
</feature>
<feature type="compositionally biased region" description="Low complexity" evidence="1">
    <location>
        <begin position="138"/>
        <end position="151"/>
    </location>
</feature>
<proteinExistence type="predicted"/>
<organism evidence="2 3">
    <name type="scientific">Prorocentrum cordatum</name>
    <dbReference type="NCBI Taxonomy" id="2364126"/>
    <lineage>
        <taxon>Eukaryota</taxon>
        <taxon>Sar</taxon>
        <taxon>Alveolata</taxon>
        <taxon>Dinophyceae</taxon>
        <taxon>Prorocentrales</taxon>
        <taxon>Prorocentraceae</taxon>
        <taxon>Prorocentrum</taxon>
    </lineage>
</organism>
<name>A0ABN9TRY7_9DINO</name>
<evidence type="ECO:0000256" key="1">
    <source>
        <dbReference type="SAM" id="MobiDB-lite"/>
    </source>
</evidence>
<accession>A0ABN9TRY7</accession>
<sequence>MESQRKLFYDKNPLPAKLNAISHRAGAARKSRDKTALDPSKAQEVLKEATEAVRLAEHPLETKKADYANLEAKPHRLAASTPEVPAARQQPETNLDASALVELLGTIKGARDPEAVAPRLLNALAVAAAPGGPPAPSTPAGGPPNEGAPAGSQEDACEGPPAKTAKLQHWGPEKNGIEKVRESVSESVSDDTGDEVVVAKAKPLAKHGQLGLAAGDRFHNESLRAFSLGTQRLVSFNGQITDADWGVSFQ</sequence>
<feature type="region of interest" description="Disordered" evidence="1">
    <location>
        <begin position="74"/>
        <end position="93"/>
    </location>
</feature>
<keyword evidence="3" id="KW-1185">Reference proteome</keyword>
<protein>
    <submittedName>
        <fullName evidence="2">Uncharacterized protein</fullName>
    </submittedName>
</protein>